<evidence type="ECO:0000313" key="3">
    <source>
        <dbReference type="Proteomes" id="UP000477722"/>
    </source>
</evidence>
<dbReference type="GO" id="GO:0047527">
    <property type="term" value="F:2,3-dihydroxybenzoate-serine ligase activity"/>
    <property type="evidence" value="ECO:0007669"/>
    <property type="project" value="TreeGrafter"/>
</dbReference>
<protein>
    <submittedName>
        <fullName evidence="2">Nonribosomal peptide synthase</fullName>
    </submittedName>
</protein>
<evidence type="ECO:0000313" key="2">
    <source>
        <dbReference type="EMBL" id="NGO74011.1"/>
    </source>
</evidence>
<dbReference type="GO" id="GO:0009366">
    <property type="term" value="C:enterobactin synthetase complex"/>
    <property type="evidence" value="ECO:0007669"/>
    <property type="project" value="TreeGrafter"/>
</dbReference>
<keyword evidence="3" id="KW-1185">Reference proteome</keyword>
<dbReference type="AlphaFoldDB" id="A0A6G4XBI9"/>
<sequence length="238" mass="26114">PVASHRGDMVDFPIGPELLAGVERIARERDVTVPMVLQAALVVALQHLGAGDDIALGSTIAGRTDDDLADLVGFFVNTWVLRADLSGSPSFTRLLGQVQDKALAAYDNQDAPFERLVEALNPERSTAYHPLFQTMFTWDDDAWIDLDIPGLTGRLEVLSTPTAKFDLEFNYFSDPGGAGLRCYLEYATDLFDRKTAEDITDRYVRVIRELVADPEKPVGLVDVLGEGERELVLGEFGG</sequence>
<feature type="non-terminal residue" evidence="2">
    <location>
        <position position="1"/>
    </location>
</feature>
<name>A0A6G4XBI9_9ACTN</name>
<dbReference type="PANTHER" id="PTHR45527">
    <property type="entry name" value="NONRIBOSOMAL PEPTIDE SYNTHETASE"/>
    <property type="match status" value="1"/>
</dbReference>
<gene>
    <name evidence="2" type="ORF">G5C65_37985</name>
</gene>
<dbReference type="GO" id="GO:0031177">
    <property type="term" value="F:phosphopantetheine binding"/>
    <property type="evidence" value="ECO:0007669"/>
    <property type="project" value="TreeGrafter"/>
</dbReference>
<feature type="domain" description="Condensation" evidence="1">
    <location>
        <begin position="4"/>
        <end position="231"/>
    </location>
</feature>
<comment type="caution">
    <text evidence="2">The sequence shown here is derived from an EMBL/GenBank/DDBJ whole genome shotgun (WGS) entry which is preliminary data.</text>
</comment>
<dbReference type="GO" id="GO:0005829">
    <property type="term" value="C:cytosol"/>
    <property type="evidence" value="ECO:0007669"/>
    <property type="project" value="TreeGrafter"/>
</dbReference>
<proteinExistence type="predicted"/>
<dbReference type="Proteomes" id="UP000477722">
    <property type="component" value="Unassembled WGS sequence"/>
</dbReference>
<dbReference type="PANTHER" id="PTHR45527:SF1">
    <property type="entry name" value="FATTY ACID SYNTHASE"/>
    <property type="match status" value="1"/>
</dbReference>
<dbReference type="GO" id="GO:0043041">
    <property type="term" value="P:amino acid activation for nonribosomal peptide biosynthetic process"/>
    <property type="evidence" value="ECO:0007669"/>
    <property type="project" value="TreeGrafter"/>
</dbReference>
<dbReference type="Pfam" id="PF00668">
    <property type="entry name" value="Condensation"/>
    <property type="match status" value="1"/>
</dbReference>
<organism evidence="2 3">
    <name type="scientific">Streptomyces boncukensis</name>
    <dbReference type="NCBI Taxonomy" id="2711219"/>
    <lineage>
        <taxon>Bacteria</taxon>
        <taxon>Bacillati</taxon>
        <taxon>Actinomycetota</taxon>
        <taxon>Actinomycetes</taxon>
        <taxon>Kitasatosporales</taxon>
        <taxon>Streptomycetaceae</taxon>
        <taxon>Streptomyces</taxon>
    </lineage>
</organism>
<dbReference type="InterPro" id="IPR001242">
    <property type="entry name" value="Condensation_dom"/>
</dbReference>
<dbReference type="GO" id="GO:0008610">
    <property type="term" value="P:lipid biosynthetic process"/>
    <property type="evidence" value="ECO:0007669"/>
    <property type="project" value="UniProtKB-ARBA"/>
</dbReference>
<feature type="non-terminal residue" evidence="2">
    <location>
        <position position="238"/>
    </location>
</feature>
<accession>A0A6G4XBI9</accession>
<reference evidence="2 3" key="1">
    <citation type="submission" date="2020-02" db="EMBL/GenBank/DDBJ databases">
        <title>Whole-genome analyses of novel actinobacteria.</title>
        <authorList>
            <person name="Sahin N."/>
            <person name="Tatar D."/>
        </authorList>
    </citation>
    <scope>NUCLEOTIDE SEQUENCE [LARGE SCALE GENOMIC DNA]</scope>
    <source>
        <strain evidence="2 3">SB3404</strain>
    </source>
</reference>
<dbReference type="InterPro" id="IPR023213">
    <property type="entry name" value="CAT-like_dom_sf"/>
</dbReference>
<evidence type="ECO:0000259" key="1">
    <source>
        <dbReference type="Pfam" id="PF00668"/>
    </source>
</evidence>
<dbReference type="Gene3D" id="3.30.559.10">
    <property type="entry name" value="Chloramphenicol acetyltransferase-like domain"/>
    <property type="match status" value="1"/>
</dbReference>
<dbReference type="EMBL" id="JAAKZZ010001072">
    <property type="protein sequence ID" value="NGO74011.1"/>
    <property type="molecule type" value="Genomic_DNA"/>
</dbReference>
<dbReference type="GO" id="GO:0009239">
    <property type="term" value="P:enterobactin biosynthetic process"/>
    <property type="evidence" value="ECO:0007669"/>
    <property type="project" value="TreeGrafter"/>
</dbReference>
<dbReference type="SUPFAM" id="SSF52777">
    <property type="entry name" value="CoA-dependent acyltransferases"/>
    <property type="match status" value="1"/>
</dbReference>
<dbReference type="Gene3D" id="3.30.559.30">
    <property type="entry name" value="Nonribosomal peptide synthetase, condensation domain"/>
    <property type="match status" value="1"/>
</dbReference>